<evidence type="ECO:0000256" key="5">
    <source>
        <dbReference type="SAM" id="MobiDB-lite"/>
    </source>
</evidence>
<reference evidence="6" key="2">
    <citation type="submission" date="2025-08" db="UniProtKB">
        <authorList>
            <consortium name="Ensembl"/>
        </authorList>
    </citation>
    <scope>IDENTIFICATION</scope>
</reference>
<comment type="subcellular location">
    <subcellularLocation>
        <location evidence="1">Nucleus</location>
    </subcellularLocation>
</comment>
<dbReference type="InParanoid" id="H2ZCY6"/>
<dbReference type="GeneTree" id="ENSGT00940000163239"/>
<protein>
    <recommendedName>
        <fullName evidence="2">DNA polymerase delta subunit 3</fullName>
    </recommendedName>
</protein>
<dbReference type="Gene3D" id="3.90.1030.20">
    <property type="entry name" value="DNA polymerase delta, p66 (Cdc27) subunit, wHTH domain"/>
    <property type="match status" value="1"/>
</dbReference>
<dbReference type="Proteomes" id="UP000007875">
    <property type="component" value="Unassembled WGS sequence"/>
</dbReference>
<dbReference type="InterPro" id="IPR041913">
    <property type="entry name" value="POLD3_sf"/>
</dbReference>
<keyword evidence="7" id="KW-1185">Reference proteome</keyword>
<keyword evidence="4" id="KW-0539">Nucleus</keyword>
<dbReference type="AlphaFoldDB" id="H2ZCY6"/>
<dbReference type="GO" id="GO:0006271">
    <property type="term" value="P:DNA strand elongation involved in DNA replication"/>
    <property type="evidence" value="ECO:0007669"/>
    <property type="project" value="TreeGrafter"/>
</dbReference>
<reference evidence="6" key="3">
    <citation type="submission" date="2025-09" db="UniProtKB">
        <authorList>
            <consortium name="Ensembl"/>
        </authorList>
    </citation>
    <scope>IDENTIFICATION</scope>
</reference>
<dbReference type="PANTHER" id="PTHR17598">
    <property type="entry name" value="DNA POLYMERASE DELTA SUBUNIT 3"/>
    <property type="match status" value="1"/>
</dbReference>
<dbReference type="FunFam" id="3.90.1030.20:FF:000002">
    <property type="entry name" value="DNA polymerase delta subunit"/>
    <property type="match status" value="1"/>
</dbReference>
<feature type="compositionally biased region" description="Polar residues" evidence="5">
    <location>
        <begin position="173"/>
        <end position="188"/>
    </location>
</feature>
<sequence>MDNLDTYLTALDEMVEDENKIVTYKCLSQQLAIPISQSKELLKIYAKNSENKMLSTVFCVTGCTKNGIRVAIVKNSDLDKAKSKMLKVTGCHVYSVQQSQVSNPSDLYSADYDMTKGIMYKCASFGPVRYNGSTPLSDEEIGEARNQLTSKAAESENTLKHQPIQAKPKKASTKTNISNMFANSSTKDVSNRVKTENTVETAVTKPEPHKSNTQDQAKGKETKCKKPEPAMQMFLTKEKGDPFAKSKAPASKVKKEMLSPPSNKSSVT</sequence>
<evidence type="ECO:0000256" key="3">
    <source>
        <dbReference type="ARBA" id="ARBA00022705"/>
    </source>
</evidence>
<feature type="compositionally biased region" description="Basic and acidic residues" evidence="5">
    <location>
        <begin position="206"/>
        <end position="228"/>
    </location>
</feature>
<evidence type="ECO:0000313" key="7">
    <source>
        <dbReference type="Proteomes" id="UP000007875"/>
    </source>
</evidence>
<organism evidence="6 7">
    <name type="scientific">Ciona savignyi</name>
    <name type="common">Pacific transparent sea squirt</name>
    <dbReference type="NCBI Taxonomy" id="51511"/>
    <lineage>
        <taxon>Eukaryota</taxon>
        <taxon>Metazoa</taxon>
        <taxon>Chordata</taxon>
        <taxon>Tunicata</taxon>
        <taxon>Ascidiacea</taxon>
        <taxon>Phlebobranchia</taxon>
        <taxon>Cionidae</taxon>
        <taxon>Ciona</taxon>
    </lineage>
</organism>
<dbReference type="Ensembl" id="ENSCSAVT00000015630.1">
    <property type="protein sequence ID" value="ENSCSAVP00000015452.1"/>
    <property type="gene ID" value="ENSCSAVG00000009071.1"/>
</dbReference>
<dbReference type="InterPro" id="IPR019038">
    <property type="entry name" value="POLD3"/>
</dbReference>
<feature type="region of interest" description="Disordered" evidence="5">
    <location>
        <begin position="152"/>
        <end position="268"/>
    </location>
</feature>
<evidence type="ECO:0000313" key="6">
    <source>
        <dbReference type="Ensembl" id="ENSCSAVP00000015452.1"/>
    </source>
</evidence>
<dbReference type="eggNOG" id="ENOG502QPSW">
    <property type="taxonomic scope" value="Eukaryota"/>
</dbReference>
<dbReference type="GO" id="GO:0006297">
    <property type="term" value="P:nucleotide-excision repair, DNA gap filling"/>
    <property type="evidence" value="ECO:0007669"/>
    <property type="project" value="TreeGrafter"/>
</dbReference>
<dbReference type="PANTHER" id="PTHR17598:SF13">
    <property type="entry name" value="DNA POLYMERASE DELTA SUBUNIT 3"/>
    <property type="match status" value="1"/>
</dbReference>
<evidence type="ECO:0000256" key="4">
    <source>
        <dbReference type="ARBA" id="ARBA00023242"/>
    </source>
</evidence>
<dbReference type="HOGENOM" id="CLU_1040238_0_0_1"/>
<dbReference type="GO" id="GO:0043625">
    <property type="term" value="C:delta DNA polymerase complex"/>
    <property type="evidence" value="ECO:0007669"/>
    <property type="project" value="InterPro"/>
</dbReference>
<reference evidence="7" key="1">
    <citation type="submission" date="2003-08" db="EMBL/GenBank/DDBJ databases">
        <authorList>
            <person name="Birren B."/>
            <person name="Nusbaum C."/>
            <person name="Abebe A."/>
            <person name="Abouelleil A."/>
            <person name="Adekoya E."/>
            <person name="Ait-zahra M."/>
            <person name="Allen N."/>
            <person name="Allen T."/>
            <person name="An P."/>
            <person name="Anderson M."/>
            <person name="Anderson S."/>
            <person name="Arachchi H."/>
            <person name="Armbruster J."/>
            <person name="Bachantsang P."/>
            <person name="Baldwin J."/>
            <person name="Barry A."/>
            <person name="Bayul T."/>
            <person name="Blitshsteyn B."/>
            <person name="Bloom T."/>
            <person name="Blye J."/>
            <person name="Boguslavskiy L."/>
            <person name="Borowsky M."/>
            <person name="Boukhgalter B."/>
            <person name="Brunache A."/>
            <person name="Butler J."/>
            <person name="Calixte N."/>
            <person name="Calvo S."/>
            <person name="Camarata J."/>
            <person name="Campo K."/>
            <person name="Chang J."/>
            <person name="Cheshatsang Y."/>
            <person name="Citroen M."/>
            <person name="Collymore A."/>
            <person name="Considine T."/>
            <person name="Cook A."/>
            <person name="Cooke P."/>
            <person name="Corum B."/>
            <person name="Cuomo C."/>
            <person name="David R."/>
            <person name="Dawoe T."/>
            <person name="Degray S."/>
            <person name="Dodge S."/>
            <person name="Dooley K."/>
            <person name="Dorje P."/>
            <person name="Dorjee K."/>
            <person name="Dorris L."/>
            <person name="Duffey N."/>
            <person name="Dupes A."/>
            <person name="Elkins T."/>
            <person name="Engels R."/>
            <person name="Erickson J."/>
            <person name="Farina A."/>
            <person name="Faro S."/>
            <person name="Ferreira P."/>
            <person name="Fischer H."/>
            <person name="Fitzgerald M."/>
            <person name="Foley K."/>
            <person name="Gage D."/>
            <person name="Galagan J."/>
            <person name="Gearin G."/>
            <person name="Gnerre S."/>
            <person name="Gnirke A."/>
            <person name="Goyette A."/>
            <person name="Graham J."/>
            <person name="Grandbois E."/>
            <person name="Gyaltsen K."/>
            <person name="Hafez N."/>
            <person name="Hagopian D."/>
            <person name="Hagos B."/>
            <person name="Hall J."/>
            <person name="Hatcher B."/>
            <person name="Heller A."/>
            <person name="Higgins H."/>
            <person name="Honan T."/>
            <person name="Horn A."/>
            <person name="Houde N."/>
            <person name="Hughes L."/>
            <person name="Hulme W."/>
            <person name="Husby E."/>
            <person name="Iliev I."/>
            <person name="Jaffe D."/>
            <person name="Jones C."/>
            <person name="Kamal M."/>
            <person name="Kamat A."/>
            <person name="Kamvysselis M."/>
            <person name="Karlsson E."/>
            <person name="Kells C."/>
            <person name="Kieu A."/>
            <person name="Kisner P."/>
            <person name="Kodira C."/>
            <person name="Kulbokas E."/>
            <person name="Labutti K."/>
            <person name="Lama D."/>
            <person name="Landers T."/>
            <person name="Leger J."/>
            <person name="Levine S."/>
            <person name="Lewis D."/>
            <person name="Lewis T."/>
            <person name="Lindblad-toh K."/>
            <person name="Liu X."/>
            <person name="Lokyitsang T."/>
            <person name="Lokyitsang Y."/>
            <person name="Lucien O."/>
            <person name="Lui A."/>
            <person name="Ma L.J."/>
            <person name="Mabbitt R."/>
            <person name="Macdonald J."/>
            <person name="Maclean C."/>
            <person name="Major J."/>
            <person name="Manning J."/>
            <person name="Marabella R."/>
            <person name="Maru K."/>
            <person name="Matthews C."/>
            <person name="Mauceli E."/>
            <person name="Mccarthy M."/>
            <person name="Mcdonough S."/>
            <person name="Mcghee T."/>
            <person name="Meldrim J."/>
            <person name="Meneus L."/>
            <person name="Mesirov J."/>
            <person name="Mihalev A."/>
            <person name="Mihova T."/>
            <person name="Mikkelsen T."/>
            <person name="Mlenga V."/>
            <person name="Moru K."/>
            <person name="Mozes J."/>
            <person name="Mulrain L."/>
            <person name="Munson G."/>
            <person name="Naylor J."/>
            <person name="Newes C."/>
            <person name="Nguyen C."/>
            <person name="Nguyen N."/>
            <person name="Nguyen T."/>
            <person name="Nicol R."/>
            <person name="Nielsen C."/>
            <person name="Nizzari M."/>
            <person name="Norbu C."/>
            <person name="Norbu N."/>
            <person name="O'donnell P."/>
            <person name="Okoawo O."/>
            <person name="O'leary S."/>
            <person name="Omotosho B."/>
            <person name="O'neill K."/>
            <person name="Osman S."/>
            <person name="Parker S."/>
            <person name="Perrin D."/>
            <person name="Phunkhang P."/>
            <person name="Piqani B."/>
            <person name="Purcell S."/>
            <person name="Rachupka T."/>
            <person name="Ramasamy U."/>
            <person name="Rameau R."/>
            <person name="Ray V."/>
            <person name="Raymond C."/>
            <person name="Retta R."/>
            <person name="Richardson S."/>
            <person name="Rise C."/>
            <person name="Rodriguez J."/>
            <person name="Rogers J."/>
            <person name="Rogov P."/>
            <person name="Rutman M."/>
            <person name="Schupbach R."/>
            <person name="Seaman C."/>
            <person name="Settipalli S."/>
            <person name="Sharpe T."/>
            <person name="Sheridan J."/>
            <person name="Sherpa N."/>
            <person name="Shi J."/>
            <person name="Smirnov S."/>
            <person name="Smith C."/>
            <person name="Sougnez C."/>
            <person name="Spencer B."/>
            <person name="Stalker J."/>
            <person name="Stange-thomann N."/>
            <person name="Stavropoulos S."/>
            <person name="Stetson K."/>
            <person name="Stone C."/>
            <person name="Stone S."/>
            <person name="Stubbs M."/>
            <person name="Talamas J."/>
            <person name="Tchuinga P."/>
            <person name="Tenzing P."/>
            <person name="Tesfaye S."/>
            <person name="Theodore J."/>
            <person name="Thoulutsang Y."/>
            <person name="Topham K."/>
            <person name="Towey S."/>
            <person name="Tsamla T."/>
            <person name="Tsomo N."/>
            <person name="Vallee D."/>
            <person name="Vassiliev H."/>
            <person name="Venkataraman V."/>
            <person name="Vinson J."/>
            <person name="Vo A."/>
            <person name="Wade C."/>
            <person name="Wang S."/>
            <person name="Wangchuk T."/>
            <person name="Wangdi T."/>
            <person name="Whittaker C."/>
            <person name="Wilkinson J."/>
            <person name="Wu Y."/>
            <person name="Wyman D."/>
            <person name="Yadav S."/>
            <person name="Yang S."/>
            <person name="Yang X."/>
            <person name="Yeager S."/>
            <person name="Yee E."/>
            <person name="Young G."/>
            <person name="Zainoun J."/>
            <person name="Zembeck L."/>
            <person name="Zimmer A."/>
            <person name="Zody M."/>
            <person name="Lander E."/>
        </authorList>
    </citation>
    <scope>NUCLEOTIDE SEQUENCE [LARGE SCALE GENOMIC DNA]</scope>
</reference>
<keyword evidence="3" id="KW-0235">DNA replication</keyword>
<name>H2ZCY6_CIOSA</name>
<evidence type="ECO:0000256" key="2">
    <source>
        <dbReference type="ARBA" id="ARBA00017589"/>
    </source>
</evidence>
<dbReference type="Pfam" id="PF09507">
    <property type="entry name" value="CDC27"/>
    <property type="match status" value="1"/>
</dbReference>
<dbReference type="GO" id="GO:0003887">
    <property type="term" value="F:DNA-directed DNA polymerase activity"/>
    <property type="evidence" value="ECO:0007669"/>
    <property type="project" value="TreeGrafter"/>
</dbReference>
<dbReference type="GO" id="GO:1904161">
    <property type="term" value="P:DNA synthesis involved in UV-damage excision repair"/>
    <property type="evidence" value="ECO:0007669"/>
    <property type="project" value="TreeGrafter"/>
</dbReference>
<proteinExistence type="predicted"/>
<accession>H2ZCY6</accession>
<evidence type="ECO:0000256" key="1">
    <source>
        <dbReference type="ARBA" id="ARBA00004123"/>
    </source>
</evidence>